<dbReference type="GO" id="GO:0005829">
    <property type="term" value="C:cytosol"/>
    <property type="evidence" value="ECO:0007669"/>
    <property type="project" value="TreeGrafter"/>
</dbReference>
<evidence type="ECO:0000256" key="7">
    <source>
        <dbReference type="ARBA" id="ARBA00048478"/>
    </source>
</evidence>
<dbReference type="SMART" id="SM00382">
    <property type="entry name" value="AAA"/>
    <property type="match status" value="1"/>
</dbReference>
<comment type="subcellular location">
    <subcellularLocation>
        <location evidence="8">Cytoplasm</location>
    </subcellularLocation>
</comment>
<dbReference type="CDD" id="cd02020">
    <property type="entry name" value="CMPK"/>
    <property type="match status" value="1"/>
</dbReference>
<keyword evidence="2 8" id="KW-0808">Transferase</keyword>
<organism evidence="10 11">
    <name type="scientific">Serpentinicella alkaliphila</name>
    <dbReference type="NCBI Taxonomy" id="1734049"/>
    <lineage>
        <taxon>Bacteria</taxon>
        <taxon>Bacillati</taxon>
        <taxon>Bacillota</taxon>
        <taxon>Clostridia</taxon>
        <taxon>Peptostreptococcales</taxon>
        <taxon>Natronincolaceae</taxon>
        <taxon>Serpentinicella</taxon>
    </lineage>
</organism>
<keyword evidence="5 8" id="KW-0067">ATP-binding</keyword>
<dbReference type="AlphaFoldDB" id="A0A4R2T1K3"/>
<evidence type="ECO:0000256" key="2">
    <source>
        <dbReference type="ARBA" id="ARBA00022679"/>
    </source>
</evidence>
<dbReference type="InterPro" id="IPR027417">
    <property type="entry name" value="P-loop_NTPase"/>
</dbReference>
<name>A0A4R2T1K3_9FIRM</name>
<reference evidence="10 11" key="1">
    <citation type="submission" date="2019-03" db="EMBL/GenBank/DDBJ databases">
        <title>Genomic Encyclopedia of Type Strains, Phase IV (KMG-IV): sequencing the most valuable type-strain genomes for metagenomic binning, comparative biology and taxonomic classification.</title>
        <authorList>
            <person name="Goeker M."/>
        </authorList>
    </citation>
    <scope>NUCLEOTIDE SEQUENCE [LARGE SCALE GENOMIC DNA]</scope>
    <source>
        <strain evidence="10 11">DSM 100013</strain>
    </source>
</reference>
<keyword evidence="8" id="KW-0963">Cytoplasm</keyword>
<feature type="binding site" evidence="8">
    <location>
        <begin position="10"/>
        <end position="18"/>
    </location>
    <ligand>
        <name>ATP</name>
        <dbReference type="ChEBI" id="CHEBI:30616"/>
    </ligand>
</feature>
<dbReference type="NCBIfam" id="TIGR00017">
    <property type="entry name" value="cmk"/>
    <property type="match status" value="1"/>
</dbReference>
<dbReference type="GO" id="GO:0006220">
    <property type="term" value="P:pyrimidine nucleotide metabolic process"/>
    <property type="evidence" value="ECO:0007669"/>
    <property type="project" value="UniProtKB-UniRule"/>
</dbReference>
<dbReference type="GO" id="GO:0036430">
    <property type="term" value="F:CMP kinase activity"/>
    <property type="evidence" value="ECO:0007669"/>
    <property type="project" value="RHEA"/>
</dbReference>
<dbReference type="Pfam" id="PF02224">
    <property type="entry name" value="Cytidylate_kin"/>
    <property type="match status" value="1"/>
</dbReference>
<keyword evidence="11" id="KW-1185">Reference proteome</keyword>
<dbReference type="InterPro" id="IPR003136">
    <property type="entry name" value="Cytidylate_kin"/>
</dbReference>
<evidence type="ECO:0000256" key="8">
    <source>
        <dbReference type="HAMAP-Rule" id="MF_00238"/>
    </source>
</evidence>
<dbReference type="Proteomes" id="UP000295504">
    <property type="component" value="Unassembled WGS sequence"/>
</dbReference>
<dbReference type="SUPFAM" id="SSF52540">
    <property type="entry name" value="P-loop containing nucleoside triphosphate hydrolases"/>
    <property type="match status" value="1"/>
</dbReference>
<protein>
    <recommendedName>
        <fullName evidence="8">Cytidylate kinase</fullName>
        <shortName evidence="8">CK</shortName>
        <ecNumber evidence="8">2.7.4.25</ecNumber>
    </recommendedName>
    <alternativeName>
        <fullName evidence="8">Cytidine monophosphate kinase</fullName>
        <shortName evidence="8">CMP kinase</shortName>
    </alternativeName>
</protein>
<dbReference type="PANTHER" id="PTHR21299:SF2">
    <property type="entry name" value="CYTIDYLATE KINASE"/>
    <property type="match status" value="1"/>
</dbReference>
<feature type="domain" description="AAA+ ATPase" evidence="9">
    <location>
        <begin position="2"/>
        <end position="171"/>
    </location>
</feature>
<comment type="similarity">
    <text evidence="1 8">Belongs to the cytidylate kinase family. Type 1 subfamily.</text>
</comment>
<comment type="caution">
    <text evidence="10">The sequence shown here is derived from an EMBL/GenBank/DDBJ whole genome shotgun (WGS) entry which is preliminary data.</text>
</comment>
<evidence type="ECO:0000256" key="3">
    <source>
        <dbReference type="ARBA" id="ARBA00022741"/>
    </source>
</evidence>
<sequence>MHYIQIAIDGPAGAGKSTIAKKIAKKLGILYIDTGAMYRALTYKVVKLKVDINNIEKINEIAKETNIEFRNGIIFLDGIDVSLEIRSQEVTKLVSFVAQIPEVRVILVELQKKVANNNHVVMDGRDIGSNVLPNADVKVFLTASVSERAKRRYLEMLEKNSDLTLAVEDIEKDIKLRDKMDSEREASPLIKAKDAIVLDTTLFTIDQVVEEILNILSKKNIIDYLTDTCIIENRA</sequence>
<evidence type="ECO:0000256" key="6">
    <source>
        <dbReference type="ARBA" id="ARBA00047615"/>
    </source>
</evidence>
<dbReference type="OrthoDB" id="9807434at2"/>
<dbReference type="InterPro" id="IPR011994">
    <property type="entry name" value="Cytidylate_kinase_dom"/>
</dbReference>
<comment type="catalytic activity">
    <reaction evidence="6 8">
        <text>dCMP + ATP = dCDP + ADP</text>
        <dbReference type="Rhea" id="RHEA:25094"/>
        <dbReference type="ChEBI" id="CHEBI:30616"/>
        <dbReference type="ChEBI" id="CHEBI:57566"/>
        <dbReference type="ChEBI" id="CHEBI:58593"/>
        <dbReference type="ChEBI" id="CHEBI:456216"/>
        <dbReference type="EC" id="2.7.4.25"/>
    </reaction>
</comment>
<dbReference type="GO" id="GO:0015949">
    <property type="term" value="P:nucleobase-containing small molecule interconversion"/>
    <property type="evidence" value="ECO:0007669"/>
    <property type="project" value="TreeGrafter"/>
</dbReference>
<dbReference type="PANTHER" id="PTHR21299">
    <property type="entry name" value="CYTIDYLATE KINASE/PANTOATE-BETA-ALANINE LIGASE"/>
    <property type="match status" value="1"/>
</dbReference>
<dbReference type="EC" id="2.7.4.25" evidence="8"/>
<gene>
    <name evidence="8" type="primary">cmk</name>
    <name evidence="10" type="ORF">EDD79_10494</name>
</gene>
<keyword evidence="4 8" id="KW-0418">Kinase</keyword>
<evidence type="ECO:0000313" key="11">
    <source>
        <dbReference type="Proteomes" id="UP000295504"/>
    </source>
</evidence>
<evidence type="ECO:0000313" key="10">
    <source>
        <dbReference type="EMBL" id="TCP96787.1"/>
    </source>
</evidence>
<dbReference type="HAMAP" id="MF_00238">
    <property type="entry name" value="Cytidyl_kinase_type1"/>
    <property type="match status" value="1"/>
</dbReference>
<comment type="catalytic activity">
    <reaction evidence="7 8">
        <text>CMP + ATP = CDP + ADP</text>
        <dbReference type="Rhea" id="RHEA:11600"/>
        <dbReference type="ChEBI" id="CHEBI:30616"/>
        <dbReference type="ChEBI" id="CHEBI:58069"/>
        <dbReference type="ChEBI" id="CHEBI:60377"/>
        <dbReference type="ChEBI" id="CHEBI:456216"/>
        <dbReference type="EC" id="2.7.4.25"/>
    </reaction>
</comment>
<evidence type="ECO:0000256" key="1">
    <source>
        <dbReference type="ARBA" id="ARBA00009427"/>
    </source>
</evidence>
<dbReference type="GO" id="GO:0005524">
    <property type="term" value="F:ATP binding"/>
    <property type="evidence" value="ECO:0007669"/>
    <property type="project" value="UniProtKB-UniRule"/>
</dbReference>
<dbReference type="InterPro" id="IPR003593">
    <property type="entry name" value="AAA+_ATPase"/>
</dbReference>
<dbReference type="RefSeq" id="WP_132849529.1">
    <property type="nucleotide sequence ID" value="NZ_CP058648.1"/>
</dbReference>
<dbReference type="Gene3D" id="3.40.50.300">
    <property type="entry name" value="P-loop containing nucleotide triphosphate hydrolases"/>
    <property type="match status" value="1"/>
</dbReference>
<accession>A0A4R2T1K3</accession>
<proteinExistence type="inferred from homology"/>
<evidence type="ECO:0000256" key="5">
    <source>
        <dbReference type="ARBA" id="ARBA00022840"/>
    </source>
</evidence>
<keyword evidence="3 8" id="KW-0547">Nucleotide-binding</keyword>
<dbReference type="GO" id="GO:0036431">
    <property type="term" value="F:dCMP kinase activity"/>
    <property type="evidence" value="ECO:0007669"/>
    <property type="project" value="InterPro"/>
</dbReference>
<evidence type="ECO:0000259" key="9">
    <source>
        <dbReference type="SMART" id="SM00382"/>
    </source>
</evidence>
<dbReference type="EMBL" id="SLYC01000049">
    <property type="protein sequence ID" value="TCP96787.1"/>
    <property type="molecule type" value="Genomic_DNA"/>
</dbReference>
<evidence type="ECO:0000256" key="4">
    <source>
        <dbReference type="ARBA" id="ARBA00022777"/>
    </source>
</evidence>